<dbReference type="SUPFAM" id="SSF53807">
    <property type="entry name" value="Helical backbone' metal receptor"/>
    <property type="match status" value="1"/>
</dbReference>
<dbReference type="InterPro" id="IPR050902">
    <property type="entry name" value="ABC_Transporter_SBP"/>
</dbReference>
<dbReference type="PANTHER" id="PTHR30535:SF7">
    <property type="entry name" value="IRON(III) DICITRATE-BINDING PROTEIN"/>
    <property type="match status" value="1"/>
</dbReference>
<dbReference type="PROSITE" id="PS50983">
    <property type="entry name" value="FE_B12_PBP"/>
    <property type="match status" value="1"/>
</dbReference>
<dbReference type="InterPro" id="IPR002491">
    <property type="entry name" value="ABC_transptr_periplasmic_BD"/>
</dbReference>
<reference evidence="4" key="1">
    <citation type="submission" date="2021-10" db="EMBL/GenBank/DDBJ databases">
        <title>Streptomonospora sp. nov., isolated from mangrove soil.</title>
        <authorList>
            <person name="Chen X."/>
            <person name="Ge X."/>
            <person name="Liu W."/>
        </authorList>
    </citation>
    <scope>NUCLEOTIDE SEQUENCE</scope>
    <source>
        <strain evidence="4">S1-112</strain>
    </source>
</reference>
<gene>
    <name evidence="4" type="ORF">LG943_13015</name>
</gene>
<accession>A0A9X3SFU0</accession>
<proteinExistence type="inferred from homology"/>
<dbReference type="RefSeq" id="WP_270072502.1">
    <property type="nucleotide sequence ID" value="NZ_JAJAQC010000018.1"/>
</dbReference>
<organism evidence="4 5">
    <name type="scientific">Streptomonospora mangrovi</name>
    <dbReference type="NCBI Taxonomy" id="2883123"/>
    <lineage>
        <taxon>Bacteria</taxon>
        <taxon>Bacillati</taxon>
        <taxon>Actinomycetota</taxon>
        <taxon>Actinomycetes</taxon>
        <taxon>Streptosporangiales</taxon>
        <taxon>Nocardiopsidaceae</taxon>
        <taxon>Streptomonospora</taxon>
    </lineage>
</organism>
<feature type="chain" id="PRO_5040806716" evidence="2">
    <location>
        <begin position="39"/>
        <end position="353"/>
    </location>
</feature>
<name>A0A9X3SFU0_9ACTN</name>
<protein>
    <submittedName>
        <fullName evidence="4">ABC transporter substrate-binding protein</fullName>
    </submittedName>
</protein>
<feature type="signal peptide" evidence="2">
    <location>
        <begin position="1"/>
        <end position="38"/>
    </location>
</feature>
<keyword evidence="2" id="KW-0732">Signal</keyword>
<evidence type="ECO:0000313" key="4">
    <source>
        <dbReference type="EMBL" id="MDA0565230.1"/>
    </source>
</evidence>
<feature type="domain" description="Fe/B12 periplasmic-binding" evidence="3">
    <location>
        <begin position="77"/>
        <end position="352"/>
    </location>
</feature>
<dbReference type="Pfam" id="PF01497">
    <property type="entry name" value="Peripla_BP_2"/>
    <property type="match status" value="1"/>
</dbReference>
<evidence type="ECO:0000256" key="2">
    <source>
        <dbReference type="SAM" id="SignalP"/>
    </source>
</evidence>
<dbReference type="Proteomes" id="UP001140076">
    <property type="component" value="Unassembled WGS sequence"/>
</dbReference>
<evidence type="ECO:0000259" key="3">
    <source>
        <dbReference type="PROSITE" id="PS50983"/>
    </source>
</evidence>
<comment type="caution">
    <text evidence="4">The sequence shown here is derived from an EMBL/GenBank/DDBJ whole genome shotgun (WGS) entry which is preliminary data.</text>
</comment>
<comment type="similarity">
    <text evidence="1">Belongs to the bacterial solute-binding protein 8 family.</text>
</comment>
<dbReference type="PANTHER" id="PTHR30535">
    <property type="entry name" value="VITAMIN B12-BINDING PROTEIN"/>
    <property type="match status" value="1"/>
</dbReference>
<dbReference type="EMBL" id="JAJAQC010000018">
    <property type="protein sequence ID" value="MDA0565230.1"/>
    <property type="molecule type" value="Genomic_DNA"/>
</dbReference>
<dbReference type="AlphaFoldDB" id="A0A9X3SFU0"/>
<dbReference type="Gene3D" id="3.40.50.1980">
    <property type="entry name" value="Nitrogenase molybdenum iron protein domain"/>
    <property type="match status" value="2"/>
</dbReference>
<sequence length="353" mass="36935">MIPTSSPSASANRSRRRKPPAVLASVAAFATVPLLLSACGTGVTNGPGGAEAADGSGETVTITNCGRELTFATTPSSIVGMMPSQTELLIRLGAVDSLVGQAQTDVSPLPDDIADQAADIPVLSTDTPPAREDLLAAAPDLVVSPTEYEFTAEQGFASIEQLKQNDAQAYVATGGCLDRRSTAEVTDVLTDIDNLGAILRAPDVAEELSRDAEARLSDVETAISDVPRRTVAQVFVDGNSLQAIGAGVEADIIATAGGENVFDPDAPEFADFFAAEITPEEIISRDPEAIVFSVSGPESEQHTRDYLERTFPDVAAVKEDRLIAVSKSDLFPGTLGNIDAVELIAEELYPDAF</sequence>
<evidence type="ECO:0000313" key="5">
    <source>
        <dbReference type="Proteomes" id="UP001140076"/>
    </source>
</evidence>
<keyword evidence="5" id="KW-1185">Reference proteome</keyword>
<evidence type="ECO:0000256" key="1">
    <source>
        <dbReference type="ARBA" id="ARBA00008814"/>
    </source>
</evidence>